<proteinExistence type="inferred from homology"/>
<organism evidence="4 5">
    <name type="scientific">Paenibacillus mendelii</name>
    <dbReference type="NCBI Taxonomy" id="206163"/>
    <lineage>
        <taxon>Bacteria</taxon>
        <taxon>Bacillati</taxon>
        <taxon>Bacillota</taxon>
        <taxon>Bacilli</taxon>
        <taxon>Bacillales</taxon>
        <taxon>Paenibacillaceae</taxon>
        <taxon>Paenibacillus</taxon>
    </lineage>
</organism>
<dbReference type="RefSeq" id="WP_204821028.1">
    <property type="nucleotide sequence ID" value="NZ_JANHOF010000009.1"/>
</dbReference>
<keyword evidence="5" id="KW-1185">Reference proteome</keyword>
<dbReference type="InterPro" id="IPR036291">
    <property type="entry name" value="NAD(P)-bd_dom_sf"/>
</dbReference>
<dbReference type="Proteomes" id="UP001589818">
    <property type="component" value="Unassembled WGS sequence"/>
</dbReference>
<dbReference type="EMBL" id="JBHLVF010000009">
    <property type="protein sequence ID" value="MFC0390696.1"/>
    <property type="molecule type" value="Genomic_DNA"/>
</dbReference>
<accession>A0ABV6J4B2</accession>
<dbReference type="PANTHER" id="PTHR43818">
    <property type="entry name" value="BCDNA.GH03377"/>
    <property type="match status" value="1"/>
</dbReference>
<dbReference type="InterPro" id="IPR004104">
    <property type="entry name" value="Gfo/Idh/MocA-like_OxRdtase_C"/>
</dbReference>
<dbReference type="SUPFAM" id="SSF51735">
    <property type="entry name" value="NAD(P)-binding Rossmann-fold domains"/>
    <property type="match status" value="1"/>
</dbReference>
<feature type="domain" description="Gfo/Idh/MocA-like oxidoreductase C-terminal" evidence="3">
    <location>
        <begin position="204"/>
        <end position="369"/>
    </location>
</feature>
<dbReference type="InterPro" id="IPR000683">
    <property type="entry name" value="Gfo/Idh/MocA-like_OxRdtase_N"/>
</dbReference>
<evidence type="ECO:0000259" key="3">
    <source>
        <dbReference type="Pfam" id="PF02894"/>
    </source>
</evidence>
<evidence type="ECO:0000313" key="5">
    <source>
        <dbReference type="Proteomes" id="UP001589818"/>
    </source>
</evidence>
<dbReference type="InterPro" id="IPR050463">
    <property type="entry name" value="Gfo/Idh/MocA_oxidrdct_glycsds"/>
</dbReference>
<comment type="caution">
    <text evidence="4">The sequence shown here is derived from an EMBL/GenBank/DDBJ whole genome shotgun (WGS) entry which is preliminary data.</text>
</comment>
<name>A0ABV6J4B2_9BACL</name>
<dbReference type="Pfam" id="PF02894">
    <property type="entry name" value="GFO_IDH_MocA_C"/>
    <property type="match status" value="1"/>
</dbReference>
<dbReference type="PANTHER" id="PTHR43818:SF1">
    <property type="entry name" value="GLYCOSYL HYDROLASE FAMILY 109 PROTEIN"/>
    <property type="match status" value="1"/>
</dbReference>
<comment type="similarity">
    <text evidence="1">Belongs to the Gfo/Idh/MocA family.</text>
</comment>
<dbReference type="Gene3D" id="3.40.50.720">
    <property type="entry name" value="NAD(P)-binding Rossmann-like Domain"/>
    <property type="match status" value="1"/>
</dbReference>
<dbReference type="SUPFAM" id="SSF55347">
    <property type="entry name" value="Glyceraldehyde-3-phosphate dehydrogenase-like, C-terminal domain"/>
    <property type="match status" value="1"/>
</dbReference>
<gene>
    <name evidence="4" type="ORF">ACFFJ8_04820</name>
</gene>
<protein>
    <submittedName>
        <fullName evidence="4">Gfo/Idh/MocA family protein</fullName>
    </submittedName>
</protein>
<dbReference type="Pfam" id="PF01408">
    <property type="entry name" value="GFO_IDH_MocA"/>
    <property type="match status" value="1"/>
</dbReference>
<evidence type="ECO:0000313" key="4">
    <source>
        <dbReference type="EMBL" id="MFC0390696.1"/>
    </source>
</evidence>
<dbReference type="Gene3D" id="3.30.360.10">
    <property type="entry name" value="Dihydrodipicolinate Reductase, domain 2"/>
    <property type="match status" value="1"/>
</dbReference>
<feature type="domain" description="Gfo/Idh/MocA-like oxidoreductase N-terminal" evidence="2">
    <location>
        <begin position="7"/>
        <end position="123"/>
    </location>
</feature>
<evidence type="ECO:0000256" key="1">
    <source>
        <dbReference type="ARBA" id="ARBA00010928"/>
    </source>
</evidence>
<reference evidence="4 5" key="1">
    <citation type="submission" date="2024-09" db="EMBL/GenBank/DDBJ databases">
        <authorList>
            <person name="Sun Q."/>
            <person name="Mori K."/>
        </authorList>
    </citation>
    <scope>NUCLEOTIDE SEQUENCE [LARGE SCALE GENOMIC DNA]</scope>
    <source>
        <strain evidence="4 5">CCM 4839</strain>
    </source>
</reference>
<evidence type="ECO:0000259" key="2">
    <source>
        <dbReference type="Pfam" id="PF01408"/>
    </source>
</evidence>
<sequence length="386" mass="43800">MLNRKVKLGVIGLGPRGVYVARLYAKHPDCEIVALCDRVRPTVDQAAAVLNPDAKRYTDFESMLRNEPLDAVLIAAPPDMQVDIACYAMEKGIHVTTEVPAAYTMEQCWSLVRTVEKTGAKYQLSEQTRYWGFIQEWRKMAERGDFGHILLAEGEYLHYGEWDYFIDPLTGERLYGSATPPEGRVVEPTWRNIRFYNPIYYLPHTLSPLLTITGGRVTKVSCMGTRPQSYYVDNYKARDIEVALMHTSTDTVLRVAAGFTSPHGPRKETGYHWYQVKGTEQTAEWARTDDDSPRLWTAKDHKWRNTDWTTDVQDVSNFIRESGHGSADGWPVVNFLQAIREDKPIDMDVYKAVETAAPAILAAESSNMGGVLLEVPDFRKKVSEHD</sequence>